<dbReference type="InterPro" id="IPR042221">
    <property type="entry name" value="Leu/Phe-tRNA_Trfase_N"/>
</dbReference>
<dbReference type="Gene3D" id="3.30.70.3550">
    <property type="entry name" value="Leucyl/phenylalanyl-tRNA-protein transferase, N-terminal domain"/>
    <property type="match status" value="1"/>
</dbReference>
<dbReference type="RefSeq" id="WP_343821114.1">
    <property type="nucleotide sequence ID" value="NZ_BAAAFN010000014.1"/>
</dbReference>
<keyword evidence="2 4" id="KW-0808">Transferase</keyword>
<protein>
    <recommendedName>
        <fullName evidence="4">Leucyl/phenylalanyl-tRNA--protein transferase</fullName>
        <ecNumber evidence="4">2.3.2.6</ecNumber>
    </recommendedName>
    <alternativeName>
        <fullName evidence="4">L/F-transferase</fullName>
    </alternativeName>
    <alternativeName>
        <fullName evidence="4">Leucyltransferase</fullName>
    </alternativeName>
    <alternativeName>
        <fullName evidence="4">Phenyalanyltransferase</fullName>
    </alternativeName>
</protein>
<sequence length="284" mass="30681">MTIAWIEDRDPLPDPARVPIPASGLAAAGLDLSPARLHEAYRKGLFPWYSPGEPVLWWSPDPRMVLRCEDFHTSRSLAKRVRQFDRDDGPETAASPADGNAPPALRITLNQAFPAVIAHCAQRGAPRIGLGAARAGRDWTQACAAQGRDGTWITPDIMAVYTAWHRMGCAHSVEAWIGGRLAGGLYGVGLGQCFFGESMFSLAADASKVALAYLVRHLQARGVPWIDCQQETPHLASLGARPVPRARFLDMLAAGRDAPAPAWGSGRLRADGRLEPRSGGRPVR</sequence>
<evidence type="ECO:0000256" key="5">
    <source>
        <dbReference type="SAM" id="MobiDB-lite"/>
    </source>
</evidence>
<evidence type="ECO:0000313" key="7">
    <source>
        <dbReference type="Proteomes" id="UP001501176"/>
    </source>
</evidence>
<dbReference type="Pfam" id="PF03588">
    <property type="entry name" value="Leu_Phe_trans"/>
    <property type="match status" value="2"/>
</dbReference>
<evidence type="ECO:0000256" key="4">
    <source>
        <dbReference type="HAMAP-Rule" id="MF_00688"/>
    </source>
</evidence>
<evidence type="ECO:0000256" key="1">
    <source>
        <dbReference type="ARBA" id="ARBA00022490"/>
    </source>
</evidence>
<dbReference type="GO" id="GO:0016740">
    <property type="term" value="F:transferase activity"/>
    <property type="evidence" value="ECO:0007669"/>
    <property type="project" value="UniProtKB-KW"/>
</dbReference>
<keyword evidence="7" id="KW-1185">Reference proteome</keyword>
<feature type="region of interest" description="Disordered" evidence="5">
    <location>
        <begin position="83"/>
        <end position="103"/>
    </location>
</feature>
<dbReference type="EMBL" id="BAAAFN010000014">
    <property type="protein sequence ID" value="GAA0229920.1"/>
    <property type="molecule type" value="Genomic_DNA"/>
</dbReference>
<dbReference type="EC" id="2.3.2.6" evidence="4"/>
<comment type="subcellular location">
    <subcellularLocation>
        <location evidence="4">Cytoplasm</location>
    </subcellularLocation>
</comment>
<dbReference type="PANTHER" id="PTHR30098">
    <property type="entry name" value="LEUCYL/PHENYLALANYL-TRNA--PROTEIN TRANSFERASE"/>
    <property type="match status" value="1"/>
</dbReference>
<evidence type="ECO:0000256" key="3">
    <source>
        <dbReference type="ARBA" id="ARBA00023315"/>
    </source>
</evidence>
<feature type="region of interest" description="Disordered" evidence="5">
    <location>
        <begin position="263"/>
        <end position="284"/>
    </location>
</feature>
<comment type="catalytic activity">
    <reaction evidence="4">
        <text>N-terminal L-arginyl-[protein] + L-leucyl-tRNA(Leu) = N-terminal L-leucyl-L-arginyl-[protein] + tRNA(Leu) + H(+)</text>
        <dbReference type="Rhea" id="RHEA:50416"/>
        <dbReference type="Rhea" id="RHEA-COMP:9613"/>
        <dbReference type="Rhea" id="RHEA-COMP:9622"/>
        <dbReference type="Rhea" id="RHEA-COMP:12672"/>
        <dbReference type="Rhea" id="RHEA-COMP:12673"/>
        <dbReference type="ChEBI" id="CHEBI:15378"/>
        <dbReference type="ChEBI" id="CHEBI:64719"/>
        <dbReference type="ChEBI" id="CHEBI:78442"/>
        <dbReference type="ChEBI" id="CHEBI:78494"/>
        <dbReference type="ChEBI" id="CHEBI:133044"/>
        <dbReference type="EC" id="2.3.2.6"/>
    </reaction>
</comment>
<dbReference type="Proteomes" id="UP001501176">
    <property type="component" value="Unassembled WGS sequence"/>
</dbReference>
<feature type="compositionally biased region" description="Basic and acidic residues" evidence="5">
    <location>
        <begin position="268"/>
        <end position="278"/>
    </location>
</feature>
<comment type="caution">
    <text evidence="6">The sequence shown here is derived from an EMBL/GenBank/DDBJ whole genome shotgun (WGS) entry which is preliminary data.</text>
</comment>
<dbReference type="InterPro" id="IPR004616">
    <property type="entry name" value="Leu/Phe-tRNA_Trfase"/>
</dbReference>
<dbReference type="InterPro" id="IPR042203">
    <property type="entry name" value="Leu/Phe-tRNA_Trfase_C"/>
</dbReference>
<dbReference type="PANTHER" id="PTHR30098:SF2">
    <property type="entry name" value="LEUCYL_PHENYLALANYL-TRNA--PROTEIN TRANSFERASE"/>
    <property type="match status" value="1"/>
</dbReference>
<dbReference type="HAMAP" id="MF_00688">
    <property type="entry name" value="Leu_Phe_trans"/>
    <property type="match status" value="1"/>
</dbReference>
<comment type="function">
    <text evidence="4">Functions in the N-end rule pathway of protein degradation where it conjugates Leu, Phe and, less efficiently, Met from aminoacyl-tRNAs to the N-termini of proteins containing an N-terminal arginine or lysine.</text>
</comment>
<dbReference type="InterPro" id="IPR016181">
    <property type="entry name" value="Acyl_CoA_acyltransferase"/>
</dbReference>
<evidence type="ECO:0000256" key="2">
    <source>
        <dbReference type="ARBA" id="ARBA00022679"/>
    </source>
</evidence>
<gene>
    <name evidence="4 6" type="primary">aat</name>
    <name evidence="6" type="ORF">GCM10009125_18640</name>
</gene>
<name>A0ABP3DDJ3_9BURK</name>
<comment type="catalytic activity">
    <reaction evidence="4">
        <text>N-terminal L-lysyl-[protein] + L-leucyl-tRNA(Leu) = N-terminal L-leucyl-L-lysyl-[protein] + tRNA(Leu) + H(+)</text>
        <dbReference type="Rhea" id="RHEA:12340"/>
        <dbReference type="Rhea" id="RHEA-COMP:9613"/>
        <dbReference type="Rhea" id="RHEA-COMP:9622"/>
        <dbReference type="Rhea" id="RHEA-COMP:12670"/>
        <dbReference type="Rhea" id="RHEA-COMP:12671"/>
        <dbReference type="ChEBI" id="CHEBI:15378"/>
        <dbReference type="ChEBI" id="CHEBI:65249"/>
        <dbReference type="ChEBI" id="CHEBI:78442"/>
        <dbReference type="ChEBI" id="CHEBI:78494"/>
        <dbReference type="ChEBI" id="CHEBI:133043"/>
        <dbReference type="EC" id="2.3.2.6"/>
    </reaction>
</comment>
<comment type="similarity">
    <text evidence="4">Belongs to the L/F-transferase family.</text>
</comment>
<organism evidence="6 7">
    <name type="scientific">Castellaniella daejeonensis</name>
    <dbReference type="NCBI Taxonomy" id="659013"/>
    <lineage>
        <taxon>Bacteria</taxon>
        <taxon>Pseudomonadati</taxon>
        <taxon>Pseudomonadota</taxon>
        <taxon>Betaproteobacteria</taxon>
        <taxon>Burkholderiales</taxon>
        <taxon>Alcaligenaceae</taxon>
        <taxon>Castellaniella</taxon>
    </lineage>
</organism>
<dbReference type="SUPFAM" id="SSF55729">
    <property type="entry name" value="Acyl-CoA N-acyltransferases (Nat)"/>
    <property type="match status" value="1"/>
</dbReference>
<accession>A0ABP3DDJ3</accession>
<keyword evidence="3 4" id="KW-0012">Acyltransferase</keyword>
<reference evidence="7" key="1">
    <citation type="journal article" date="2019" name="Int. J. Syst. Evol. Microbiol.">
        <title>The Global Catalogue of Microorganisms (GCM) 10K type strain sequencing project: providing services to taxonomists for standard genome sequencing and annotation.</title>
        <authorList>
            <consortium name="The Broad Institute Genomics Platform"/>
            <consortium name="The Broad Institute Genome Sequencing Center for Infectious Disease"/>
            <person name="Wu L."/>
            <person name="Ma J."/>
        </authorList>
    </citation>
    <scope>NUCLEOTIDE SEQUENCE [LARGE SCALE GENOMIC DNA]</scope>
    <source>
        <strain evidence="7">JCM 16240</strain>
    </source>
</reference>
<comment type="catalytic activity">
    <reaction evidence="4">
        <text>L-phenylalanyl-tRNA(Phe) + an N-terminal L-alpha-aminoacyl-[protein] = an N-terminal L-phenylalanyl-L-alpha-aminoacyl-[protein] + tRNA(Phe)</text>
        <dbReference type="Rhea" id="RHEA:43632"/>
        <dbReference type="Rhea" id="RHEA-COMP:9668"/>
        <dbReference type="Rhea" id="RHEA-COMP:9699"/>
        <dbReference type="Rhea" id="RHEA-COMP:10636"/>
        <dbReference type="Rhea" id="RHEA-COMP:10637"/>
        <dbReference type="ChEBI" id="CHEBI:78442"/>
        <dbReference type="ChEBI" id="CHEBI:78531"/>
        <dbReference type="ChEBI" id="CHEBI:78597"/>
        <dbReference type="ChEBI" id="CHEBI:83561"/>
        <dbReference type="EC" id="2.3.2.6"/>
    </reaction>
</comment>
<dbReference type="Gene3D" id="3.40.630.70">
    <property type="entry name" value="Leucyl/phenylalanyl-tRNA-protein transferase, C-terminal domain"/>
    <property type="match status" value="1"/>
</dbReference>
<keyword evidence="1 4" id="KW-0963">Cytoplasm</keyword>
<proteinExistence type="inferred from homology"/>
<evidence type="ECO:0000313" key="6">
    <source>
        <dbReference type="EMBL" id="GAA0229920.1"/>
    </source>
</evidence>